<evidence type="ECO:0008006" key="5">
    <source>
        <dbReference type="Google" id="ProtNLM"/>
    </source>
</evidence>
<evidence type="ECO:0000256" key="2">
    <source>
        <dbReference type="PIRSR" id="PIRSR005384-1"/>
    </source>
</evidence>
<evidence type="ECO:0000256" key="1">
    <source>
        <dbReference type="ARBA" id="ARBA00008754"/>
    </source>
</evidence>
<evidence type="ECO:0000313" key="3">
    <source>
        <dbReference type="EMBL" id="OHA03427.1"/>
    </source>
</evidence>
<dbReference type="InterPro" id="IPR003500">
    <property type="entry name" value="RpiB_LacA_LacB"/>
</dbReference>
<dbReference type="Pfam" id="PF02502">
    <property type="entry name" value="LacAB_rpiB"/>
    <property type="match status" value="1"/>
</dbReference>
<dbReference type="GO" id="GO:0009052">
    <property type="term" value="P:pentose-phosphate shunt, non-oxidative branch"/>
    <property type="evidence" value="ECO:0007669"/>
    <property type="project" value="TreeGrafter"/>
</dbReference>
<dbReference type="PANTHER" id="PTHR30345:SF0">
    <property type="entry name" value="DNA DAMAGE-REPAIR_TOLERATION PROTEIN DRT102"/>
    <property type="match status" value="1"/>
</dbReference>
<dbReference type="SUPFAM" id="SSF89623">
    <property type="entry name" value="Ribose/Galactose isomerase RpiB/AlsB"/>
    <property type="match status" value="1"/>
</dbReference>
<dbReference type="GO" id="GO:0019316">
    <property type="term" value="P:D-allose catabolic process"/>
    <property type="evidence" value="ECO:0007669"/>
    <property type="project" value="TreeGrafter"/>
</dbReference>
<comment type="caution">
    <text evidence="3">The sequence shown here is derived from an EMBL/GenBank/DDBJ whole genome shotgun (WGS) entry which is preliminary data.</text>
</comment>
<accession>A0A1G2KVF9</accession>
<dbReference type="PANTHER" id="PTHR30345">
    <property type="entry name" value="RIBOSE-5-PHOSPHATE ISOMERASE B"/>
    <property type="match status" value="1"/>
</dbReference>
<dbReference type="Gene3D" id="3.40.1400.10">
    <property type="entry name" value="Sugar-phosphate isomerase, RpiB/LacA/LacB"/>
    <property type="match status" value="1"/>
</dbReference>
<evidence type="ECO:0000313" key="4">
    <source>
        <dbReference type="Proteomes" id="UP000177811"/>
    </source>
</evidence>
<dbReference type="EMBL" id="MHQL01000015">
    <property type="protein sequence ID" value="OHA03427.1"/>
    <property type="molecule type" value="Genomic_DNA"/>
</dbReference>
<feature type="active site" description="Proton donor" evidence="2">
    <location>
        <position position="101"/>
    </location>
</feature>
<name>A0A1G2KVF9_9BACT</name>
<dbReference type="GO" id="GO:0004751">
    <property type="term" value="F:ribose-5-phosphate isomerase activity"/>
    <property type="evidence" value="ECO:0007669"/>
    <property type="project" value="TreeGrafter"/>
</dbReference>
<sequence>MMIFIGSDHRGFELKRFIKNYLVSNVRAPAIDHGPAEYESHDDYVDFAQKVVEGVLEDPWQNRGILICGSGHGMEMTANKYKGIRAVLGFNIAVAQQSREHEDANVLVLPSDWLKPDEAATIVHAWLSTEYGAAERNQRRLDKLSKIEEKNFK</sequence>
<reference evidence="3 4" key="1">
    <citation type="journal article" date="2016" name="Nat. Commun.">
        <title>Thousands of microbial genomes shed light on interconnected biogeochemical processes in an aquifer system.</title>
        <authorList>
            <person name="Anantharaman K."/>
            <person name="Brown C.T."/>
            <person name="Hug L.A."/>
            <person name="Sharon I."/>
            <person name="Castelle C.J."/>
            <person name="Probst A.J."/>
            <person name="Thomas B.C."/>
            <person name="Singh A."/>
            <person name="Wilkins M.J."/>
            <person name="Karaoz U."/>
            <person name="Brodie E.L."/>
            <person name="Williams K.H."/>
            <person name="Hubbard S.S."/>
            <person name="Banfield J.F."/>
        </authorList>
    </citation>
    <scope>NUCLEOTIDE SEQUENCE [LARGE SCALE GENOMIC DNA]</scope>
</reference>
<dbReference type="AlphaFoldDB" id="A0A1G2KVF9"/>
<comment type="similarity">
    <text evidence="1">Belongs to the LacAB/RpiB family.</text>
</comment>
<feature type="active site" description="Proton acceptor" evidence="2">
    <location>
        <position position="68"/>
    </location>
</feature>
<proteinExistence type="inferred from homology"/>
<organism evidence="3 4">
    <name type="scientific">Candidatus Sungbacteria bacterium RIFCSPHIGHO2_02_FULL_51_29</name>
    <dbReference type="NCBI Taxonomy" id="1802273"/>
    <lineage>
        <taxon>Bacteria</taxon>
        <taxon>Candidatus Sungiibacteriota</taxon>
    </lineage>
</organism>
<dbReference type="Proteomes" id="UP000177811">
    <property type="component" value="Unassembled WGS sequence"/>
</dbReference>
<dbReference type="PIRSF" id="PIRSF005384">
    <property type="entry name" value="RpiB_LacA_B"/>
    <property type="match status" value="1"/>
</dbReference>
<gene>
    <name evidence="3" type="ORF">A3C16_00090</name>
</gene>
<dbReference type="NCBIfam" id="NF004051">
    <property type="entry name" value="PRK05571.1"/>
    <property type="match status" value="1"/>
</dbReference>
<dbReference type="NCBIfam" id="TIGR00689">
    <property type="entry name" value="rpiB_lacA_lacB"/>
    <property type="match status" value="1"/>
</dbReference>
<protein>
    <recommendedName>
        <fullName evidence="5">Ribose-5-phosphate isomerase</fullName>
    </recommendedName>
</protein>
<dbReference type="InterPro" id="IPR036569">
    <property type="entry name" value="RpiB_LacA_LacB_sf"/>
</dbReference>